<sequence length="135" mass="14864">MKLTPYLMFRHGKCREAFAFYAQALGGEIVSTATYGDMGPDIPEPMRPFIANIHLVVGGASIMGADAMENPDGQATTSVNIEVDSIEDAERIFAAMSEGGEVRMPLAESQWALRFGMFDDRYGQPWMINLVKPMP</sequence>
<accession>A0A7G9SS38</accession>
<dbReference type="Proteomes" id="UP000515804">
    <property type="component" value="Chromosome"/>
</dbReference>
<dbReference type="InterPro" id="IPR029068">
    <property type="entry name" value="Glyas_Bleomycin-R_OHBP_Dase"/>
</dbReference>
<dbReference type="SUPFAM" id="SSF54593">
    <property type="entry name" value="Glyoxalase/Bleomycin resistance protein/Dihydroxybiphenyl dioxygenase"/>
    <property type="match status" value="1"/>
</dbReference>
<organism evidence="2 3">
    <name type="scientific">Thermomonas carbonis</name>
    <dbReference type="NCBI Taxonomy" id="1463158"/>
    <lineage>
        <taxon>Bacteria</taxon>
        <taxon>Pseudomonadati</taxon>
        <taxon>Pseudomonadota</taxon>
        <taxon>Gammaproteobacteria</taxon>
        <taxon>Lysobacterales</taxon>
        <taxon>Lysobacteraceae</taxon>
        <taxon>Thermomonas</taxon>
    </lineage>
</organism>
<dbReference type="KEGG" id="tcn:H9L16_03360"/>
<evidence type="ECO:0000259" key="1">
    <source>
        <dbReference type="Pfam" id="PF06983"/>
    </source>
</evidence>
<name>A0A7G9SS38_9GAMM</name>
<dbReference type="EMBL" id="CP060719">
    <property type="protein sequence ID" value="QNN70663.1"/>
    <property type="molecule type" value="Genomic_DNA"/>
</dbReference>
<dbReference type="Gene3D" id="3.10.180.10">
    <property type="entry name" value="2,3-Dihydroxybiphenyl 1,2-Dioxygenase, domain 1"/>
    <property type="match status" value="1"/>
</dbReference>
<dbReference type="InterPro" id="IPR028973">
    <property type="entry name" value="PhnB-like"/>
</dbReference>
<keyword evidence="3" id="KW-1185">Reference proteome</keyword>
<dbReference type="Pfam" id="PF06983">
    <property type="entry name" value="3-dmu-9_3-mt"/>
    <property type="match status" value="1"/>
</dbReference>
<feature type="domain" description="PhnB-like" evidence="1">
    <location>
        <begin position="2"/>
        <end position="128"/>
    </location>
</feature>
<dbReference type="RefSeq" id="WP_187553179.1">
    <property type="nucleotide sequence ID" value="NZ_BMZL01000001.1"/>
</dbReference>
<dbReference type="PANTHER" id="PTHR33990">
    <property type="entry name" value="PROTEIN YJDN-RELATED"/>
    <property type="match status" value="1"/>
</dbReference>
<reference evidence="2 3" key="1">
    <citation type="submission" date="2020-08" db="EMBL/GenBank/DDBJ databases">
        <title>Genome sequence of Thermomonas carbonis KCTC 42013T.</title>
        <authorList>
            <person name="Hyun D.-W."/>
            <person name="Bae J.-W."/>
        </authorList>
    </citation>
    <scope>NUCLEOTIDE SEQUENCE [LARGE SCALE GENOMIC DNA]</scope>
    <source>
        <strain evidence="2 3">KCTC 42013</strain>
    </source>
</reference>
<dbReference type="PANTHER" id="PTHR33990:SF1">
    <property type="entry name" value="PROTEIN YJDN"/>
    <property type="match status" value="1"/>
</dbReference>
<evidence type="ECO:0000313" key="3">
    <source>
        <dbReference type="Proteomes" id="UP000515804"/>
    </source>
</evidence>
<protein>
    <submittedName>
        <fullName evidence="2">VOC family protein</fullName>
    </submittedName>
</protein>
<evidence type="ECO:0000313" key="2">
    <source>
        <dbReference type="EMBL" id="QNN70663.1"/>
    </source>
</evidence>
<gene>
    <name evidence="2" type="ORF">H9L16_03360</name>
</gene>
<dbReference type="CDD" id="cd06588">
    <property type="entry name" value="PhnB_like"/>
    <property type="match status" value="1"/>
</dbReference>
<proteinExistence type="predicted"/>
<dbReference type="AlphaFoldDB" id="A0A7G9SS38"/>